<name>A0A9P8PLD9_9ASCO</name>
<keyword evidence="1" id="KW-0472">Membrane</keyword>
<sequence length="87" mass="10245">MQPTPFGRTIAGLFGLALGGCFAYLLTKDYQLIKFEEYQTEEERARHKKLQVRFREMQPLELKQDVKKKRIKALKLESEEQNSPENN</sequence>
<dbReference type="AlphaFoldDB" id="A0A9P8PLD9"/>
<organism evidence="2 3">
    <name type="scientific">Wickerhamomyces mucosus</name>
    <dbReference type="NCBI Taxonomy" id="1378264"/>
    <lineage>
        <taxon>Eukaryota</taxon>
        <taxon>Fungi</taxon>
        <taxon>Dikarya</taxon>
        <taxon>Ascomycota</taxon>
        <taxon>Saccharomycotina</taxon>
        <taxon>Saccharomycetes</taxon>
        <taxon>Phaffomycetales</taxon>
        <taxon>Wickerhamomycetaceae</taxon>
        <taxon>Wickerhamomyces</taxon>
    </lineage>
</organism>
<protein>
    <submittedName>
        <fullName evidence="2">Uncharacterized protein</fullName>
    </submittedName>
</protein>
<feature type="transmembrane region" description="Helical" evidence="1">
    <location>
        <begin position="6"/>
        <end position="26"/>
    </location>
</feature>
<evidence type="ECO:0000313" key="3">
    <source>
        <dbReference type="Proteomes" id="UP000769528"/>
    </source>
</evidence>
<dbReference type="Proteomes" id="UP000769528">
    <property type="component" value="Unassembled WGS sequence"/>
</dbReference>
<reference evidence="2" key="2">
    <citation type="submission" date="2021-01" db="EMBL/GenBank/DDBJ databases">
        <authorList>
            <person name="Schikora-Tamarit M.A."/>
        </authorList>
    </citation>
    <scope>NUCLEOTIDE SEQUENCE</scope>
    <source>
        <strain evidence="2">CBS6341</strain>
    </source>
</reference>
<gene>
    <name evidence="2" type="ORF">WICMUC_003553</name>
</gene>
<reference evidence="2" key="1">
    <citation type="journal article" date="2021" name="Open Biol.">
        <title>Shared evolutionary footprints suggest mitochondrial oxidative damage underlies multiple complex I losses in fungi.</title>
        <authorList>
            <person name="Schikora-Tamarit M.A."/>
            <person name="Marcet-Houben M."/>
            <person name="Nosek J."/>
            <person name="Gabaldon T."/>
        </authorList>
    </citation>
    <scope>NUCLEOTIDE SEQUENCE</scope>
    <source>
        <strain evidence="2">CBS6341</strain>
    </source>
</reference>
<comment type="caution">
    <text evidence="2">The sequence shown here is derived from an EMBL/GenBank/DDBJ whole genome shotgun (WGS) entry which is preliminary data.</text>
</comment>
<dbReference type="EMBL" id="JAEUBF010000949">
    <property type="protein sequence ID" value="KAH3673650.1"/>
    <property type="molecule type" value="Genomic_DNA"/>
</dbReference>
<keyword evidence="1" id="KW-1133">Transmembrane helix</keyword>
<evidence type="ECO:0000313" key="2">
    <source>
        <dbReference type="EMBL" id="KAH3673650.1"/>
    </source>
</evidence>
<dbReference type="OrthoDB" id="3980325at2759"/>
<keyword evidence="3" id="KW-1185">Reference proteome</keyword>
<keyword evidence="1" id="KW-0812">Transmembrane</keyword>
<evidence type="ECO:0000256" key="1">
    <source>
        <dbReference type="SAM" id="Phobius"/>
    </source>
</evidence>
<proteinExistence type="predicted"/>
<accession>A0A9P8PLD9</accession>